<dbReference type="InterPro" id="IPR036277">
    <property type="entry name" value="SMC_hinge_sf"/>
</dbReference>
<dbReference type="GO" id="GO:0006302">
    <property type="term" value="P:double-strand break repair"/>
    <property type="evidence" value="ECO:0007669"/>
    <property type="project" value="InterPro"/>
</dbReference>
<feature type="domain" description="SMCHD1 ribosomal S5" evidence="3">
    <location>
        <begin position="372"/>
        <end position="574"/>
    </location>
</feature>
<dbReference type="Proteomes" id="UP001489004">
    <property type="component" value="Unassembled WGS sequence"/>
</dbReference>
<name>A0AAW1QG69_9CHLO</name>
<feature type="compositionally biased region" description="Basic residues" evidence="2">
    <location>
        <begin position="2150"/>
        <end position="2168"/>
    </location>
</feature>
<gene>
    <name evidence="4" type="ORF">WJX72_010046</name>
</gene>
<feature type="region of interest" description="Disordered" evidence="2">
    <location>
        <begin position="712"/>
        <end position="766"/>
    </location>
</feature>
<dbReference type="PANTHER" id="PTHR22640">
    <property type="entry name" value="STRUCTURAL MAINTENANCE OF CHROMOSOMES FLEXIBLE HINGE DOMAIN-CONTAINING PROTEIN 1"/>
    <property type="match status" value="1"/>
</dbReference>
<dbReference type="InterPro" id="IPR038892">
    <property type="entry name" value="SMCHD1"/>
</dbReference>
<sequence length="2220" mass="236209">MPVTVQWRACDVKKQAVFDTEGQTFASLVAAVRRAAAPVLDKEEFIFTDFSRDICSDADVASLQADGPLVLLAISRASLKRPQRERISFSPHPKTLTHAGDYEYFAAQGHHPFASALAELVDNALRATRNNGSTGRRICVVLATDKTGQGLISVLDNGSGMTVPELNQWAVMNLSMEDRGLQPAAGNSDARGNAADRFLTSDLSFFGVGSKNAAFFMGKSIKIVTKPAASQYVHELCIVAAELEQRYKNSQAVYEEDILHRCPGSASTITPIEQPFAMVQDWVAAESEAEVGFTRVVVGQLKPDIMEQIADAEQAQQVCRDLAHIYHYYLHGQQGNRGAAQAAEGQGGLPDISVQYIADNQPVWQCQLVAVEDMETQYLKAQRAEMSFSLQVPGKGTVSGVLWYFPFENERETLPSESAAWAHLAASSMTLTQIPPTLTQLPGATQLGTQRPADAHLSADGDGSGDETDTSMWQRSKSPLFEAFWMGRLIPGARVDSLPFIEAVRSKRNAAGRDALPDEAFLRLRGALFFGPAFKVTRNKLTFRDNLPELLATAIPDDRNQDKRFREWLIRCHAQLDKTIRFHQLASAAVQARLRQGEGENLTAFERITDGSRTIGKGDLVKLAVKPVLIGQVLHFSIPKVVREDGGAHANGKVAVRPLPAEALQLVAGDSLPETSITLLNGAKQRIVRALIGGQKRSLVVVQNLWRLPDNAQGEGAGAGQEGAAAEGSKRNRKGKGKKGKTAPQKEDVDPNADPASPAPPGGELVLRVDNKTPVRDAFQFGRVLHGLQRAGRYLLEYVMQPALQTGPLTSQQLLHVSPGPVMAFTIQGEGRASNSLLLGEALPPLCIIFKDEYGNHIQAKEGLQLPAITLDLLPANGGEDAGGLAQLKVAATQEAEASGIKLTGLQITGAGPPTAQGLQIFAGPVHATPQSTPLAQQQQASQGGPAEASCSLLLAVQAGELGVCQMPLWLRAGPPHSLRLVPGHPWTAAQGAPEEQVCVASGDLLPAFQVQALDAWNNRTGVGHGLVGSVNVDCDALQPSSTVFPLDANGLASVEGLRAAALGASAGQPAPLHLRIQCSASSAAKEAAVEAGGPPGQLTYQVCVTPSCRPARLVLLRGGQPLPVKEVSEDGEVVVLAVLDGVQAGSSVSDLACCLLDEAGRFPISAGKRAKLQGTFFKSKTIKDLREGDIPLPTLEAETEVGLESKHCVRLSGEGYSLEIALEVGVVAGPPVMWGVARVDQLSQGSEEEMAGVQCGVPFTLEVEALDEYSNRCLGPASDLPVPLLEPEAEQPLSFDRSEWAQSWATQTVLTVKMAVGGAAGKMRVCVRDTNGPEGASLLRSDCIDLELRAGPATRLVLENPGSLECGTRALLSQLRVKAIDAWGNHVTGANFEVSLANSALAEAGGGSAASVAATGSNKAKLAKGVATFKNVRLVAEEAGTFVVRCGSASRKVALEDAVLPLQMRPGNLVLDLEVHAVSLGEEGLPAGQSMEFGVRVTTEDGLPLGEEVAREGLALRLMPLGGGKANAILLAPCRSQDSIFYFDTGELTNAGNHSVTAEYSELRAALVATLPKKQLSVRSSALAFAVVAGPPTELTLESQARPERLTATNGASPADRLLLKAVALQLRDAYGNVSPASGIPVRPQLQWDEESDAEARGCELPEIEGMNEEEDYSRATDERGRVFFGDLLVVEASGRAAGAGGEASSSLECDLVFAVRGLPSEHGHDPETWVIGWQCTVLFSDDAARFSALKQLNEQHNQLVQRRQRLQQKQAKLARALEEAQQQEADAGRTADSCHREIKGPVPETIEAAQALLAGIRSAPASTSASAGWEARYGPPGQGMTTAIDKCLQSGDADVVGVFAQLAAADDEDLTRVLSTAYRSMLSVLVVRTNDCRQRLTQQLAAKKLPTPDMLALTHTQPYRGSLRGEIPGVRACCERARGLMRAASHGSDALLPTALPHTRALGIKQDTSVRLLGATDWPLGCLGFAYNLVRPAVPGHRAALLANLLGQTLVFDTLDHAQAYREFMTQVLKAGTGDIFTLCGHKISGRGIIGGSGFKVPPLDELQHRFGSASNEADPTDIERQAAAVQALVSALEEQQLCAGRCQAAQQAVSEAEQRLGPELAQLDAEIDSLAAQLQGGPSQAGGPGKPHSKSGRKKASGNQRRKRTNSPTPPHLSSPESIPEDDEQPAAMHLRHKRTAARLEEGGSEEAPPRRQRQRK</sequence>
<dbReference type="GO" id="GO:0005524">
    <property type="term" value="F:ATP binding"/>
    <property type="evidence" value="ECO:0007669"/>
    <property type="project" value="InterPro"/>
</dbReference>
<accession>A0AAW1QG69</accession>
<evidence type="ECO:0000259" key="3">
    <source>
        <dbReference type="Pfam" id="PF22899"/>
    </source>
</evidence>
<dbReference type="SUPFAM" id="SSF55874">
    <property type="entry name" value="ATPase domain of HSP90 chaperone/DNA topoisomerase II/histidine kinase"/>
    <property type="match status" value="1"/>
</dbReference>
<comment type="caution">
    <text evidence="4">The sequence shown here is derived from an EMBL/GenBank/DDBJ whole genome shotgun (WGS) entry which is preliminary data.</text>
</comment>
<dbReference type="PANTHER" id="PTHR22640:SF2">
    <property type="entry name" value="STRUCTURAL MAINTENANCE OF CHROMOSOMES FLEXIBLE HINGE DOMAIN-CONTAINING PROTEIN 1"/>
    <property type="match status" value="1"/>
</dbReference>
<proteinExistence type="predicted"/>
<dbReference type="GO" id="GO:0051276">
    <property type="term" value="P:chromosome organization"/>
    <property type="evidence" value="ECO:0007669"/>
    <property type="project" value="InterPro"/>
</dbReference>
<dbReference type="SUPFAM" id="SSF75553">
    <property type="entry name" value="Smc hinge domain"/>
    <property type="match status" value="1"/>
</dbReference>
<dbReference type="Gene3D" id="3.30.565.10">
    <property type="entry name" value="Histidine kinase-like ATPase, C-terminal domain"/>
    <property type="match status" value="1"/>
</dbReference>
<evidence type="ECO:0000256" key="2">
    <source>
        <dbReference type="SAM" id="MobiDB-lite"/>
    </source>
</evidence>
<organism evidence="4 5">
    <name type="scientific">[Myrmecia] bisecta</name>
    <dbReference type="NCBI Taxonomy" id="41462"/>
    <lineage>
        <taxon>Eukaryota</taxon>
        <taxon>Viridiplantae</taxon>
        <taxon>Chlorophyta</taxon>
        <taxon>core chlorophytes</taxon>
        <taxon>Trebouxiophyceae</taxon>
        <taxon>Trebouxiales</taxon>
        <taxon>Trebouxiaceae</taxon>
        <taxon>Myrmecia</taxon>
    </lineage>
</organism>
<evidence type="ECO:0000256" key="1">
    <source>
        <dbReference type="SAM" id="Coils"/>
    </source>
</evidence>
<reference evidence="4 5" key="1">
    <citation type="journal article" date="2024" name="Nat. Commun.">
        <title>Phylogenomics reveals the evolutionary origins of lichenization in chlorophyte algae.</title>
        <authorList>
            <person name="Puginier C."/>
            <person name="Libourel C."/>
            <person name="Otte J."/>
            <person name="Skaloud P."/>
            <person name="Haon M."/>
            <person name="Grisel S."/>
            <person name="Petersen M."/>
            <person name="Berrin J.G."/>
            <person name="Delaux P.M."/>
            <person name="Dal Grande F."/>
            <person name="Keller J."/>
        </authorList>
    </citation>
    <scope>NUCLEOTIDE SEQUENCE [LARGE SCALE GENOMIC DNA]</scope>
    <source>
        <strain evidence="4 5">SAG 2043</strain>
    </source>
</reference>
<keyword evidence="1" id="KW-0175">Coiled coil</keyword>
<feature type="compositionally biased region" description="Basic residues" evidence="2">
    <location>
        <begin position="731"/>
        <end position="741"/>
    </location>
</feature>
<feature type="region of interest" description="Disordered" evidence="2">
    <location>
        <begin position="453"/>
        <end position="472"/>
    </location>
</feature>
<feature type="coiled-coil region" evidence="1">
    <location>
        <begin position="1751"/>
        <end position="1788"/>
    </location>
</feature>
<dbReference type="InterPro" id="IPR055109">
    <property type="entry name" value="SMCHD1_S5"/>
</dbReference>
<dbReference type="GO" id="GO:0005694">
    <property type="term" value="C:chromosome"/>
    <property type="evidence" value="ECO:0007669"/>
    <property type="project" value="InterPro"/>
</dbReference>
<dbReference type="EMBL" id="JALJOR010000003">
    <property type="protein sequence ID" value="KAK9820414.1"/>
    <property type="molecule type" value="Genomic_DNA"/>
</dbReference>
<dbReference type="Pfam" id="PF22899">
    <property type="entry name" value="SMCHD1_S5"/>
    <property type="match status" value="1"/>
</dbReference>
<feature type="region of interest" description="Disordered" evidence="2">
    <location>
        <begin position="2137"/>
        <end position="2220"/>
    </location>
</feature>
<keyword evidence="5" id="KW-1185">Reference proteome</keyword>
<evidence type="ECO:0000313" key="4">
    <source>
        <dbReference type="EMBL" id="KAK9820414.1"/>
    </source>
</evidence>
<protein>
    <recommendedName>
        <fullName evidence="3">SMCHD1 ribosomal S5 domain-containing protein</fullName>
    </recommendedName>
</protein>
<dbReference type="InterPro" id="IPR036890">
    <property type="entry name" value="HATPase_C_sf"/>
</dbReference>
<evidence type="ECO:0000313" key="5">
    <source>
        <dbReference type="Proteomes" id="UP001489004"/>
    </source>
</evidence>
<dbReference type="Pfam" id="PF13589">
    <property type="entry name" value="HATPase_c_3"/>
    <property type="match status" value="1"/>
</dbReference>